<name>A0A165F2E7_9BASI</name>
<accession>A0A165F2E7</accession>
<dbReference type="Proteomes" id="UP000076842">
    <property type="component" value="Unassembled WGS sequence"/>
</dbReference>
<dbReference type="EMBL" id="KV423984">
    <property type="protein sequence ID" value="KZT56045.1"/>
    <property type="molecule type" value="Genomic_DNA"/>
</dbReference>
<proteinExistence type="predicted"/>
<organism evidence="1 2">
    <name type="scientific">Calocera cornea HHB12733</name>
    <dbReference type="NCBI Taxonomy" id="1353952"/>
    <lineage>
        <taxon>Eukaryota</taxon>
        <taxon>Fungi</taxon>
        <taxon>Dikarya</taxon>
        <taxon>Basidiomycota</taxon>
        <taxon>Agaricomycotina</taxon>
        <taxon>Dacrymycetes</taxon>
        <taxon>Dacrymycetales</taxon>
        <taxon>Dacrymycetaceae</taxon>
        <taxon>Calocera</taxon>
    </lineage>
</organism>
<evidence type="ECO:0000313" key="1">
    <source>
        <dbReference type="EMBL" id="KZT56045.1"/>
    </source>
</evidence>
<protein>
    <submittedName>
        <fullName evidence="1">Uncharacterized protein</fullName>
    </submittedName>
</protein>
<keyword evidence="2" id="KW-1185">Reference proteome</keyword>
<sequence>MALCTPVCYEYGPLTSPQTNWLSSSSPLHEGATSRHPLLGPGGIGKLSVTVATINDIPIRYMYERDITFVSCRLALRRDHYPAPYRSPRCPTRLRGARGGHLPSITEDLPLEFESGMEFERSSRCGRPDAQLSHWPMLPSWSSGHAALYCPAVSTGSSPVLGLSNPWRSTPSIRCGSTSPAQHIVAKQAARSAGPVLATSLGMY</sequence>
<dbReference type="InParanoid" id="A0A165F2E7"/>
<evidence type="ECO:0000313" key="2">
    <source>
        <dbReference type="Proteomes" id="UP000076842"/>
    </source>
</evidence>
<reference evidence="1 2" key="1">
    <citation type="journal article" date="2016" name="Mol. Biol. Evol.">
        <title>Comparative Genomics of Early-Diverging Mushroom-Forming Fungi Provides Insights into the Origins of Lignocellulose Decay Capabilities.</title>
        <authorList>
            <person name="Nagy L.G."/>
            <person name="Riley R."/>
            <person name="Tritt A."/>
            <person name="Adam C."/>
            <person name="Daum C."/>
            <person name="Floudas D."/>
            <person name="Sun H."/>
            <person name="Yadav J.S."/>
            <person name="Pangilinan J."/>
            <person name="Larsson K.H."/>
            <person name="Matsuura K."/>
            <person name="Barry K."/>
            <person name="Labutti K."/>
            <person name="Kuo R."/>
            <person name="Ohm R.A."/>
            <person name="Bhattacharya S.S."/>
            <person name="Shirouzu T."/>
            <person name="Yoshinaga Y."/>
            <person name="Martin F.M."/>
            <person name="Grigoriev I.V."/>
            <person name="Hibbett D.S."/>
        </authorList>
    </citation>
    <scope>NUCLEOTIDE SEQUENCE [LARGE SCALE GENOMIC DNA]</scope>
    <source>
        <strain evidence="1 2">HHB12733</strain>
    </source>
</reference>
<dbReference type="AlphaFoldDB" id="A0A165F2E7"/>
<gene>
    <name evidence="1" type="ORF">CALCODRAFT_330952</name>
</gene>